<evidence type="ECO:0000313" key="5">
    <source>
        <dbReference type="Proteomes" id="UP000070539"/>
    </source>
</evidence>
<dbReference type="STRING" id="36847.CLNEO_02730"/>
<dbReference type="PROSITE" id="PS51257">
    <property type="entry name" value="PROKAR_LIPOPROTEIN"/>
    <property type="match status" value="1"/>
</dbReference>
<organism evidence="3 5">
    <name type="scientific">Anaerotignum neopropionicum</name>
    <dbReference type="NCBI Taxonomy" id="36847"/>
    <lineage>
        <taxon>Bacteria</taxon>
        <taxon>Bacillati</taxon>
        <taxon>Bacillota</taxon>
        <taxon>Clostridia</taxon>
        <taxon>Lachnospirales</taxon>
        <taxon>Anaerotignaceae</taxon>
        <taxon>Anaerotignum</taxon>
    </lineage>
</organism>
<feature type="compositionally biased region" description="Low complexity" evidence="1">
    <location>
        <begin position="649"/>
        <end position="660"/>
    </location>
</feature>
<evidence type="ECO:0000313" key="3">
    <source>
        <dbReference type="EMBL" id="KXL54172.1"/>
    </source>
</evidence>
<keyword evidence="5" id="KW-1185">Reference proteome</keyword>
<feature type="signal peptide" evidence="2">
    <location>
        <begin position="1"/>
        <end position="26"/>
    </location>
</feature>
<feature type="region of interest" description="Disordered" evidence="1">
    <location>
        <begin position="396"/>
        <end position="482"/>
    </location>
</feature>
<dbReference type="EMBL" id="LRVM01000001">
    <property type="protein sequence ID" value="KXL54172.1"/>
    <property type="molecule type" value="Genomic_DNA"/>
</dbReference>
<feature type="chain" id="PRO_5007806072" description="Carbohydrate-binding domain-containing protein" evidence="2">
    <location>
        <begin position="27"/>
        <end position="675"/>
    </location>
</feature>
<dbReference type="AlphaFoldDB" id="A0A136WHZ9"/>
<comment type="caution">
    <text evidence="3">The sequence shown here is derived from an EMBL/GenBank/DDBJ whole genome shotgun (WGS) entry which is preliminary data.</text>
</comment>
<feature type="compositionally biased region" description="Polar residues" evidence="1">
    <location>
        <begin position="665"/>
        <end position="675"/>
    </location>
</feature>
<accession>A0A136WHZ9</accession>
<dbReference type="EMBL" id="LRVM01000001">
    <property type="protein sequence ID" value="KXL54297.1"/>
    <property type="molecule type" value="Genomic_DNA"/>
</dbReference>
<name>A0A136WHZ9_9FIRM</name>
<dbReference type="Proteomes" id="UP000070539">
    <property type="component" value="Unassembled WGS sequence"/>
</dbReference>
<proteinExistence type="predicted"/>
<dbReference type="OrthoDB" id="9812829at2"/>
<protein>
    <recommendedName>
        <fullName evidence="6">Carbohydrate-binding domain-containing protein</fullName>
    </recommendedName>
</protein>
<reference evidence="3 5" key="1">
    <citation type="submission" date="2016-01" db="EMBL/GenBank/DDBJ databases">
        <title>Genome sequence of Clostridium neopropionicum X4, DSM-3847.</title>
        <authorList>
            <person name="Poehlein A."/>
            <person name="Beck M.H."/>
            <person name="Bengelsdorf F.R."/>
            <person name="Daniel R."/>
            <person name="Duerre P."/>
        </authorList>
    </citation>
    <scope>NUCLEOTIDE SEQUENCE [LARGE SCALE GENOMIC DNA]</scope>
    <source>
        <strain evidence="3 5">DSM-3847</strain>
    </source>
</reference>
<evidence type="ECO:0000256" key="2">
    <source>
        <dbReference type="SAM" id="SignalP"/>
    </source>
</evidence>
<feature type="compositionally biased region" description="Low complexity" evidence="1">
    <location>
        <begin position="456"/>
        <end position="470"/>
    </location>
</feature>
<dbReference type="PATRIC" id="fig|36847.3.peg.342"/>
<gene>
    <name evidence="3" type="ORF">CLNEO_02730</name>
    <name evidence="4" type="ORF">CLNEO_04020</name>
</gene>
<dbReference type="InterPro" id="IPR025584">
    <property type="entry name" value="Cthe_2159"/>
</dbReference>
<dbReference type="Pfam" id="PF14262">
    <property type="entry name" value="Cthe_2159"/>
    <property type="match status" value="1"/>
</dbReference>
<feature type="region of interest" description="Disordered" evidence="1">
    <location>
        <begin position="643"/>
        <end position="675"/>
    </location>
</feature>
<evidence type="ECO:0000256" key="1">
    <source>
        <dbReference type="SAM" id="MobiDB-lite"/>
    </source>
</evidence>
<keyword evidence="2" id="KW-0732">Signal</keyword>
<evidence type="ECO:0008006" key="6">
    <source>
        <dbReference type="Google" id="ProtNLM"/>
    </source>
</evidence>
<dbReference type="RefSeq" id="WP_066083725.1">
    <property type="nucleotide sequence ID" value="NZ_LRVM01000001.1"/>
</dbReference>
<sequence length="675" mass="68807">MKQRKRTALAVVTMACLLCSCNQATAKGETTDVAATDTTATQLTALNPEDLFTSRDKAATYDESEAVSVALSTTKATTSDSSKVSISGAKVTIKEEGVYVLSGQLTNGQIIIDAEDTDKVQLVLKGVTINCDTSAAIYVRQADKVFITLAANTTNTLSNKNEFVAIDDNSIDGVIYAKDDLTINGSGTLTINAAYGSGVVGKDDLTITGGTYKVTAAAHGFAGKDSIAIADGTFQITSGKDGFHSENKDDATKGFTYVGGGSYTITAQGDGFDSAAILQVDDGTFQIKTGGGATATLTDADASAKGIKAGGNLLLTKGTFTLDCADDAFHSNGNLTVKNGTYTIATGDDGFHADAATIIEDGTINITTSYEGIEGETVLISAGTIHIVASDDGINAAESGEDTEDTAMGGGQNPMANGERPAFDAANAPTENGERPTFDPANAPTENGERPTFDSANAPQANGQAPAADGTETATENANFGGGRMGNGGGFGANANCDITISGGKITLDTKGDSIDSNGTINITGGEIYITGAESGADSPIDSDGSVTVTGGIIVACGSNGMFNGFGTDTTQGWAQFHLTSSQTGAITVKSGNTTILSYTPTRAYPTVLISSPLLKSGSTYTITMGSETQTFTMDGLSYTSGTATNSFGNRGNNGTMTGTKPDRTTAQNGTQTTK</sequence>
<evidence type="ECO:0000313" key="4">
    <source>
        <dbReference type="EMBL" id="KXL54297.1"/>
    </source>
</evidence>